<organism evidence="1 2">
    <name type="scientific">Dibothriocephalus latus</name>
    <name type="common">Fish tapeworm</name>
    <name type="synonym">Diphyllobothrium latum</name>
    <dbReference type="NCBI Taxonomy" id="60516"/>
    <lineage>
        <taxon>Eukaryota</taxon>
        <taxon>Metazoa</taxon>
        <taxon>Spiralia</taxon>
        <taxon>Lophotrochozoa</taxon>
        <taxon>Platyhelminthes</taxon>
        <taxon>Cestoda</taxon>
        <taxon>Eucestoda</taxon>
        <taxon>Diphyllobothriidea</taxon>
        <taxon>Diphyllobothriidae</taxon>
        <taxon>Dibothriocephalus</taxon>
    </lineage>
</organism>
<name>A0A3P6QHN0_DIBLA</name>
<evidence type="ECO:0000313" key="2">
    <source>
        <dbReference type="Proteomes" id="UP000281553"/>
    </source>
</evidence>
<dbReference type="AlphaFoldDB" id="A0A3P6QHN0"/>
<dbReference type="EMBL" id="UYRU01006206">
    <property type="protein sequence ID" value="VDK39785.1"/>
    <property type="molecule type" value="Genomic_DNA"/>
</dbReference>
<proteinExistence type="predicted"/>
<dbReference type="Proteomes" id="UP000281553">
    <property type="component" value="Unassembled WGS sequence"/>
</dbReference>
<sequence>MVRDLLAIDAYQPLQLVGGRPRPPSERVPIDFLCPALLKVECLPTSPIPSHTSVVSFTPTYIRAFSIPIAGQGLFSRYESCYWEYL</sequence>
<accession>A0A3P6QHN0</accession>
<keyword evidence="2" id="KW-1185">Reference proteome</keyword>
<evidence type="ECO:0000313" key="1">
    <source>
        <dbReference type="EMBL" id="VDK39785.1"/>
    </source>
</evidence>
<protein>
    <submittedName>
        <fullName evidence="1">Uncharacterized protein</fullName>
    </submittedName>
</protein>
<reference evidence="1 2" key="1">
    <citation type="submission" date="2018-11" db="EMBL/GenBank/DDBJ databases">
        <authorList>
            <consortium name="Pathogen Informatics"/>
        </authorList>
    </citation>
    <scope>NUCLEOTIDE SEQUENCE [LARGE SCALE GENOMIC DNA]</scope>
</reference>
<gene>
    <name evidence="1" type="ORF">DILT_LOCUS1069</name>
</gene>